<sequence>MSKERYEDNEYEQLSIANPLEVFEILGEIAGSLSNREITNKDKESNEQELLNIINAREAYTASSRLFYHVSAKVPRSHIVTQLLLRTAQGKEDSVKQLFELAPACIRYLIAKSDVEDYSGRRFKNISAFQYALWSWDWHMWEMMLAALEKAEIYALDNNPDKRIDILTKQEIIEIRTTLLDQYHEVVDKGLDYTVSRVRGEGDNDTSYTVEVKGENHFDLTGPEFCFIPEDDNFIPEKGKIYVKIVDNLLHYTVISLSGERVNANIPLANLNLPQLDTLADLKPFVISILNVMAESGHTHPQSLISSLTTYCEQYGGWHMSEWTKHWCQVVGAAQRELPANIAQEYCRTDVLLNNTRSFKESNFPRTLEYSCSLIYKNNGWFPLNKFWFPLTADNKLGTDYGIFGCTRDWPGGAASGGTERRARDNLEGLLTLCQVRAEQVSELGNRLSKQVQEALNAREQSSELSNFSVQ</sequence>
<gene>
    <name evidence="1" type="ORF">PXX05_08835</name>
</gene>
<keyword evidence="2" id="KW-1185">Reference proteome</keyword>
<dbReference type="Proteomes" id="UP001222087">
    <property type="component" value="Chromosome"/>
</dbReference>
<organism evidence="1 2">
    <name type="scientific">Legionella cardiaca</name>
    <dbReference type="NCBI Taxonomy" id="1071983"/>
    <lineage>
        <taxon>Bacteria</taxon>
        <taxon>Pseudomonadati</taxon>
        <taxon>Pseudomonadota</taxon>
        <taxon>Gammaproteobacteria</taxon>
        <taxon>Legionellales</taxon>
        <taxon>Legionellaceae</taxon>
        <taxon>Legionella</taxon>
    </lineage>
</organism>
<reference evidence="1 2" key="1">
    <citation type="submission" date="2023-02" db="EMBL/GenBank/DDBJ databases">
        <title>Genome Sequence of L. cardiaca H63T.</title>
        <authorList>
            <person name="Lopez A.E."/>
            <person name="Cianciotto N.P."/>
        </authorList>
    </citation>
    <scope>NUCLEOTIDE SEQUENCE [LARGE SCALE GENOMIC DNA]</scope>
    <source>
        <strain evidence="1 2">H63</strain>
    </source>
</reference>
<evidence type="ECO:0000313" key="2">
    <source>
        <dbReference type="Proteomes" id="UP001222087"/>
    </source>
</evidence>
<accession>A0ABY8AS95</accession>
<name>A0ABY8AS95_9GAMM</name>
<dbReference type="EMBL" id="CP119078">
    <property type="protein sequence ID" value="WED42037.1"/>
    <property type="molecule type" value="Genomic_DNA"/>
</dbReference>
<protein>
    <submittedName>
        <fullName evidence="1">Uncharacterized protein</fullName>
    </submittedName>
</protein>
<dbReference type="RefSeq" id="WP_275087861.1">
    <property type="nucleotide sequence ID" value="NZ_CP119078.1"/>
</dbReference>
<evidence type="ECO:0000313" key="1">
    <source>
        <dbReference type="EMBL" id="WED42037.1"/>
    </source>
</evidence>
<proteinExistence type="predicted"/>